<accession>A0A392VSZ5</accession>
<proteinExistence type="predicted"/>
<dbReference type="EMBL" id="LXQA011274264">
    <property type="protein sequence ID" value="MCI91518.1"/>
    <property type="molecule type" value="Genomic_DNA"/>
</dbReference>
<dbReference type="AlphaFoldDB" id="A0A392VSZ5"/>
<sequence>MRIHEELLNLTFAEEETVTTRMKSLEEELKILTEKKEAFR</sequence>
<reference evidence="1 2" key="1">
    <citation type="journal article" date="2018" name="Front. Plant Sci.">
        <title>Red Clover (Trifolium pratense) and Zigzag Clover (T. medium) - A Picture of Genomic Similarities and Differences.</title>
        <authorList>
            <person name="Dluhosova J."/>
            <person name="Istvanek J."/>
            <person name="Nedelnik J."/>
            <person name="Repkova J."/>
        </authorList>
    </citation>
    <scope>NUCLEOTIDE SEQUENCE [LARGE SCALE GENOMIC DNA]</scope>
    <source>
        <strain evidence="2">cv. 10/8</strain>
        <tissue evidence="1">Leaf</tissue>
    </source>
</reference>
<evidence type="ECO:0000313" key="2">
    <source>
        <dbReference type="Proteomes" id="UP000265520"/>
    </source>
</evidence>
<organism evidence="1 2">
    <name type="scientific">Trifolium medium</name>
    <dbReference type="NCBI Taxonomy" id="97028"/>
    <lineage>
        <taxon>Eukaryota</taxon>
        <taxon>Viridiplantae</taxon>
        <taxon>Streptophyta</taxon>
        <taxon>Embryophyta</taxon>
        <taxon>Tracheophyta</taxon>
        <taxon>Spermatophyta</taxon>
        <taxon>Magnoliopsida</taxon>
        <taxon>eudicotyledons</taxon>
        <taxon>Gunneridae</taxon>
        <taxon>Pentapetalae</taxon>
        <taxon>rosids</taxon>
        <taxon>fabids</taxon>
        <taxon>Fabales</taxon>
        <taxon>Fabaceae</taxon>
        <taxon>Papilionoideae</taxon>
        <taxon>50 kb inversion clade</taxon>
        <taxon>NPAAA clade</taxon>
        <taxon>Hologalegina</taxon>
        <taxon>IRL clade</taxon>
        <taxon>Trifolieae</taxon>
        <taxon>Trifolium</taxon>
    </lineage>
</organism>
<protein>
    <submittedName>
        <fullName evidence="1">Uncharacterized protein</fullName>
    </submittedName>
</protein>
<dbReference type="Proteomes" id="UP000265520">
    <property type="component" value="Unassembled WGS sequence"/>
</dbReference>
<feature type="non-terminal residue" evidence="1">
    <location>
        <position position="40"/>
    </location>
</feature>
<evidence type="ECO:0000313" key="1">
    <source>
        <dbReference type="EMBL" id="MCI91518.1"/>
    </source>
</evidence>
<name>A0A392VSZ5_9FABA</name>
<keyword evidence="2" id="KW-1185">Reference proteome</keyword>
<comment type="caution">
    <text evidence="1">The sequence shown here is derived from an EMBL/GenBank/DDBJ whole genome shotgun (WGS) entry which is preliminary data.</text>
</comment>